<dbReference type="PANTHER" id="PTHR11777:SF9">
    <property type="entry name" value="ALANINE--TRNA LIGASE, CYTOPLASMIC"/>
    <property type="match status" value="1"/>
</dbReference>
<evidence type="ECO:0000256" key="8">
    <source>
        <dbReference type="ARBA" id="ARBA00022884"/>
    </source>
</evidence>
<dbReference type="GO" id="GO:0004813">
    <property type="term" value="F:alanine-tRNA ligase activity"/>
    <property type="evidence" value="ECO:0007669"/>
    <property type="project" value="UniProtKB-UniRule"/>
</dbReference>
<keyword evidence="2 13" id="KW-0820">tRNA-binding</keyword>
<dbReference type="AlphaFoldDB" id="A0A6N7W6Z3"/>
<organism evidence="15 16">
    <name type="scientific">Scrofimicrobium canadense</name>
    <dbReference type="NCBI Taxonomy" id="2652290"/>
    <lineage>
        <taxon>Bacteria</taxon>
        <taxon>Bacillati</taxon>
        <taxon>Actinomycetota</taxon>
        <taxon>Actinomycetes</taxon>
        <taxon>Actinomycetales</taxon>
        <taxon>Actinomycetaceae</taxon>
        <taxon>Scrofimicrobium</taxon>
    </lineage>
</organism>
<evidence type="ECO:0000256" key="5">
    <source>
        <dbReference type="ARBA" id="ARBA00022741"/>
    </source>
</evidence>
<dbReference type="InterPro" id="IPR018163">
    <property type="entry name" value="Thr/Ala-tRNA-synth_IIc_edit"/>
</dbReference>
<dbReference type="InterPro" id="IPR018164">
    <property type="entry name" value="Ala-tRNA-synth_IIc_N"/>
</dbReference>
<reference evidence="15 16" key="1">
    <citation type="submission" date="2019-08" db="EMBL/GenBank/DDBJ databases">
        <title>In-depth cultivation of the pig gut microbiome towards novel bacterial diversity and tailored functional studies.</title>
        <authorList>
            <person name="Wylensek D."/>
            <person name="Hitch T.C.A."/>
            <person name="Clavel T."/>
        </authorList>
    </citation>
    <scope>NUCLEOTIDE SEQUENCE [LARGE SCALE GENOMIC DNA]</scope>
    <source>
        <strain evidence="15 16">WB03_NA08</strain>
    </source>
</reference>
<keyword evidence="13" id="KW-0963">Cytoplasm</keyword>
<dbReference type="RefSeq" id="WP_154543821.1">
    <property type="nucleotide sequence ID" value="NZ_VULO01000004.1"/>
</dbReference>
<sequence length="891" mass="96558">MRTAEIRQRWLDYFTSNGHELRPSVSLISPDPSILFTIAGMVPFIPYITGEEKAPWPRAVSVQKCLRTNDIDNVGHTTRHGTFFQMNGNFSFGDYFKEGAIGYAWDLLTGSQNEGKYGLDGDRLWVTIWDEDVESFDILTKEIGLEPAHIVRLPRSENFWDTGQPGPAGPCCEWHYDRGPSYGPSAQGGNVDPGGDRYLELWNLVFDQYMRGPGEGKNYPLLHELDHKSIDTGAGLERIAFVLQDKPNMFEIDEVRPVITEVEEMTGRRYGSDTEADVRMRVVADHVRSSMMLISDGVRPGNDGRGYVLRRLIRRAVRSMRLLGLDEATMPQLFPVSRDAMAPSYPELVSQWSSIADVAYGEEDAFRRTLESGTSIFDTAVKKAKESHNSVLPGDAAFSLHDTYGFPIDLTLEMAAEKGVSVDQERFRALMNEQKERARADSRAKKAGHVDASVYHKLADSIGGQSNFIGYDRVEDEATIAGLLVGGEAVPAVTGPVDVDIILDQTPFYAESGGQLADRGTISGNETVARVNDVQAPIKGLAIHRSHIDQGTIALGDAVIARIDPQRRHAIAQAHTATHMVHKALHEIVSEQATQAGSENSPSRLRFDFRHGKALEEAQVGDIESLVNEKLSQDLAVTDQTMDLESAKALGAMALFGEKYGKEVRVVSIGDDWSRELCVGTHVPTTGRIGRITVLGEASIGSGVRRIDALVGEGAYEFQAREHALVSQLASILKGRPEELPEKISSLLDKVKDRERQISDLRTQLLSSRTRSLVDNAATIGDFLVVTANLGSAGSADALRTVVGDIRSQLGEDVPAIVAVIGESGGKPVLVAATNALARDKGIKAGALVKIGAGILGGGGGGKDDLAQGGGTDASKSAEALAAIESEIGRK</sequence>
<protein>
    <recommendedName>
        <fullName evidence="13">Alanine--tRNA ligase</fullName>
        <ecNumber evidence="13">6.1.1.7</ecNumber>
    </recommendedName>
    <alternativeName>
        <fullName evidence="13">Alanyl-tRNA synthetase</fullName>
        <shortName evidence="13">AlaRS</shortName>
    </alternativeName>
</protein>
<dbReference type="Pfam" id="PF01411">
    <property type="entry name" value="tRNA-synt_2c"/>
    <property type="match status" value="1"/>
</dbReference>
<keyword evidence="6 13" id="KW-0862">Zinc</keyword>
<evidence type="ECO:0000256" key="4">
    <source>
        <dbReference type="ARBA" id="ARBA00022723"/>
    </source>
</evidence>
<dbReference type="InterPro" id="IPR023033">
    <property type="entry name" value="Ala_tRNA_ligase_euk/bac"/>
</dbReference>
<keyword evidence="8 13" id="KW-0694">RNA-binding</keyword>
<dbReference type="NCBIfam" id="TIGR00344">
    <property type="entry name" value="alaS"/>
    <property type="match status" value="1"/>
</dbReference>
<dbReference type="GO" id="GO:0008270">
    <property type="term" value="F:zinc ion binding"/>
    <property type="evidence" value="ECO:0007669"/>
    <property type="project" value="UniProtKB-UniRule"/>
</dbReference>
<dbReference type="GO" id="GO:0000049">
    <property type="term" value="F:tRNA binding"/>
    <property type="evidence" value="ECO:0007669"/>
    <property type="project" value="UniProtKB-KW"/>
</dbReference>
<dbReference type="InterPro" id="IPR050058">
    <property type="entry name" value="Ala-tRNA_ligase"/>
</dbReference>
<comment type="caution">
    <text evidence="15">The sequence shown here is derived from an EMBL/GenBank/DDBJ whole genome shotgun (WGS) entry which is preliminary data.</text>
</comment>
<comment type="function">
    <text evidence="11 13">Catalyzes the attachment of alanine to tRNA(Ala) in a two-step reaction: alanine is first activated by ATP to form Ala-AMP and then transferred to the acceptor end of tRNA(Ala). Also edits incorrectly charged Ser-tRNA(Ala) and Gly-tRNA(Ala) via its editing domain.</text>
</comment>
<dbReference type="InterPro" id="IPR018162">
    <property type="entry name" value="Ala-tRNA-ligase_IIc_anticod-bd"/>
</dbReference>
<dbReference type="InterPro" id="IPR003156">
    <property type="entry name" value="DHHA1_dom"/>
</dbReference>
<evidence type="ECO:0000313" key="15">
    <source>
        <dbReference type="EMBL" id="MSS83928.1"/>
    </source>
</evidence>
<keyword evidence="5 13" id="KW-0547">Nucleotide-binding</keyword>
<keyword evidence="3 13" id="KW-0436">Ligase</keyword>
<comment type="similarity">
    <text evidence="1 13">Belongs to the class-II aminoacyl-tRNA synthetase family.</text>
</comment>
<feature type="binding site" evidence="13">
    <location>
        <position position="575"/>
    </location>
    <ligand>
        <name>Zn(2+)</name>
        <dbReference type="ChEBI" id="CHEBI:29105"/>
    </ligand>
</feature>
<evidence type="ECO:0000256" key="3">
    <source>
        <dbReference type="ARBA" id="ARBA00022598"/>
    </source>
</evidence>
<dbReference type="GO" id="GO:0006419">
    <property type="term" value="P:alanyl-tRNA aminoacylation"/>
    <property type="evidence" value="ECO:0007669"/>
    <property type="project" value="UniProtKB-UniRule"/>
</dbReference>
<dbReference type="Gene3D" id="3.30.54.20">
    <property type="match status" value="1"/>
</dbReference>
<proteinExistence type="inferred from homology"/>
<dbReference type="PROSITE" id="PS50860">
    <property type="entry name" value="AA_TRNA_LIGASE_II_ALA"/>
    <property type="match status" value="1"/>
</dbReference>
<dbReference type="InterPro" id="IPR009000">
    <property type="entry name" value="Transl_B-barrel_sf"/>
</dbReference>
<dbReference type="Pfam" id="PF07973">
    <property type="entry name" value="tRNA_SAD"/>
    <property type="match status" value="1"/>
</dbReference>
<dbReference type="EMBL" id="VULO01000004">
    <property type="protein sequence ID" value="MSS83928.1"/>
    <property type="molecule type" value="Genomic_DNA"/>
</dbReference>
<dbReference type="Proteomes" id="UP000470875">
    <property type="component" value="Unassembled WGS sequence"/>
</dbReference>
<dbReference type="SUPFAM" id="SSF55186">
    <property type="entry name" value="ThrRS/AlaRS common domain"/>
    <property type="match status" value="1"/>
</dbReference>
<dbReference type="FunFam" id="3.30.54.20:FF:000001">
    <property type="entry name" value="Alanine--tRNA ligase"/>
    <property type="match status" value="1"/>
</dbReference>
<evidence type="ECO:0000256" key="7">
    <source>
        <dbReference type="ARBA" id="ARBA00022840"/>
    </source>
</evidence>
<dbReference type="SMART" id="SM00863">
    <property type="entry name" value="tRNA_SAD"/>
    <property type="match status" value="1"/>
</dbReference>
<keyword evidence="10 13" id="KW-0030">Aminoacyl-tRNA synthetase</keyword>
<comment type="subcellular location">
    <subcellularLocation>
        <location evidence="13">Cytoplasm</location>
    </subcellularLocation>
</comment>
<evidence type="ECO:0000256" key="12">
    <source>
        <dbReference type="ARBA" id="ARBA00048300"/>
    </source>
</evidence>
<dbReference type="InterPro" id="IPR012947">
    <property type="entry name" value="tRNA_SAD"/>
</dbReference>
<dbReference type="InterPro" id="IPR018165">
    <property type="entry name" value="Ala-tRNA-synth_IIc_core"/>
</dbReference>
<comment type="domain">
    <text evidence="13">Consists of three domains; the N-terminal catalytic domain, the editing domain and the C-terminal C-Ala domain. The editing domain removes incorrectly charged amino acids, while the C-Ala domain, along with tRNA(Ala), serves as a bridge to cooperatively bring together the editing and aminoacylation centers thus stimulating deacylation of misacylated tRNAs.</text>
</comment>
<dbReference type="PRINTS" id="PR00980">
    <property type="entry name" value="TRNASYNTHALA"/>
</dbReference>
<feature type="binding site" evidence="13">
    <location>
        <position position="678"/>
    </location>
    <ligand>
        <name>Zn(2+)</name>
        <dbReference type="ChEBI" id="CHEBI:29105"/>
    </ligand>
</feature>
<evidence type="ECO:0000259" key="14">
    <source>
        <dbReference type="PROSITE" id="PS50860"/>
    </source>
</evidence>
<dbReference type="Gene3D" id="3.30.930.10">
    <property type="entry name" value="Bira Bifunctional Protein, Domain 2"/>
    <property type="match status" value="1"/>
</dbReference>
<dbReference type="Gene3D" id="3.30.980.10">
    <property type="entry name" value="Threonyl-trna Synthetase, Chain A, domain 2"/>
    <property type="match status" value="1"/>
</dbReference>
<keyword evidence="16" id="KW-1185">Reference proteome</keyword>
<keyword evidence="4 13" id="KW-0479">Metal-binding</keyword>
<dbReference type="EC" id="6.1.1.7" evidence="13"/>
<dbReference type="CDD" id="cd00673">
    <property type="entry name" value="AlaRS_core"/>
    <property type="match status" value="1"/>
</dbReference>
<comment type="cofactor">
    <cofactor evidence="13">
        <name>Zn(2+)</name>
        <dbReference type="ChEBI" id="CHEBI:29105"/>
    </cofactor>
    <text evidence="13">Binds 1 zinc ion per subunit.</text>
</comment>
<keyword evidence="7 13" id="KW-0067">ATP-binding</keyword>
<evidence type="ECO:0000256" key="13">
    <source>
        <dbReference type="HAMAP-Rule" id="MF_00036"/>
    </source>
</evidence>
<accession>A0A6N7W6Z3</accession>
<evidence type="ECO:0000256" key="9">
    <source>
        <dbReference type="ARBA" id="ARBA00022917"/>
    </source>
</evidence>
<keyword evidence="9 13" id="KW-0648">Protein biosynthesis</keyword>
<evidence type="ECO:0000256" key="2">
    <source>
        <dbReference type="ARBA" id="ARBA00022555"/>
    </source>
</evidence>
<gene>
    <name evidence="13 15" type="primary">alaS</name>
    <name evidence="15" type="ORF">FYJ24_03945</name>
</gene>
<evidence type="ECO:0000256" key="6">
    <source>
        <dbReference type="ARBA" id="ARBA00022833"/>
    </source>
</evidence>
<dbReference type="InterPro" id="IPR002318">
    <property type="entry name" value="Ala-tRNA-lgiase_IIc"/>
</dbReference>
<feature type="binding site" evidence="13">
    <location>
        <position position="579"/>
    </location>
    <ligand>
        <name>Zn(2+)</name>
        <dbReference type="ChEBI" id="CHEBI:29105"/>
    </ligand>
</feature>
<dbReference type="HAMAP" id="MF_00036_B">
    <property type="entry name" value="Ala_tRNA_synth_B"/>
    <property type="match status" value="1"/>
</dbReference>
<name>A0A6N7W6Z3_9ACTO</name>
<comment type="catalytic activity">
    <reaction evidence="12 13">
        <text>tRNA(Ala) + L-alanine + ATP = L-alanyl-tRNA(Ala) + AMP + diphosphate</text>
        <dbReference type="Rhea" id="RHEA:12540"/>
        <dbReference type="Rhea" id="RHEA-COMP:9657"/>
        <dbReference type="Rhea" id="RHEA-COMP:9923"/>
        <dbReference type="ChEBI" id="CHEBI:30616"/>
        <dbReference type="ChEBI" id="CHEBI:33019"/>
        <dbReference type="ChEBI" id="CHEBI:57972"/>
        <dbReference type="ChEBI" id="CHEBI:78442"/>
        <dbReference type="ChEBI" id="CHEBI:78497"/>
        <dbReference type="ChEBI" id="CHEBI:456215"/>
        <dbReference type="EC" id="6.1.1.7"/>
    </reaction>
</comment>
<dbReference type="SUPFAM" id="SSF55681">
    <property type="entry name" value="Class II aaRS and biotin synthetases"/>
    <property type="match status" value="1"/>
</dbReference>
<dbReference type="Pfam" id="PF02272">
    <property type="entry name" value="DHHA1"/>
    <property type="match status" value="1"/>
</dbReference>
<feature type="binding site" evidence="13">
    <location>
        <position position="682"/>
    </location>
    <ligand>
        <name>Zn(2+)</name>
        <dbReference type="ChEBI" id="CHEBI:29105"/>
    </ligand>
</feature>
<dbReference type="PANTHER" id="PTHR11777">
    <property type="entry name" value="ALANYL-TRNA SYNTHETASE"/>
    <property type="match status" value="1"/>
</dbReference>
<evidence type="ECO:0000256" key="11">
    <source>
        <dbReference type="ARBA" id="ARBA00024779"/>
    </source>
</evidence>
<evidence type="ECO:0000313" key="16">
    <source>
        <dbReference type="Proteomes" id="UP000470875"/>
    </source>
</evidence>
<dbReference type="GO" id="GO:0005829">
    <property type="term" value="C:cytosol"/>
    <property type="evidence" value="ECO:0007669"/>
    <property type="project" value="TreeGrafter"/>
</dbReference>
<dbReference type="InterPro" id="IPR045864">
    <property type="entry name" value="aa-tRNA-synth_II/BPL/LPL"/>
</dbReference>
<dbReference type="Gene3D" id="2.40.30.130">
    <property type="match status" value="1"/>
</dbReference>
<dbReference type="SUPFAM" id="SSF101353">
    <property type="entry name" value="Putative anticodon-binding domain of alanyl-tRNA synthetase (AlaRS)"/>
    <property type="match status" value="1"/>
</dbReference>
<dbReference type="GO" id="GO:0002161">
    <property type="term" value="F:aminoacyl-tRNA deacylase activity"/>
    <property type="evidence" value="ECO:0007669"/>
    <property type="project" value="TreeGrafter"/>
</dbReference>
<evidence type="ECO:0000256" key="1">
    <source>
        <dbReference type="ARBA" id="ARBA00008226"/>
    </source>
</evidence>
<feature type="domain" description="Alanyl-transfer RNA synthetases family profile" evidence="14">
    <location>
        <begin position="1"/>
        <end position="721"/>
    </location>
</feature>
<dbReference type="FunFam" id="3.10.310.40:FF:000001">
    <property type="entry name" value="Alanine--tRNA ligase"/>
    <property type="match status" value="1"/>
</dbReference>
<dbReference type="SUPFAM" id="SSF50447">
    <property type="entry name" value="Translation proteins"/>
    <property type="match status" value="1"/>
</dbReference>
<evidence type="ECO:0000256" key="10">
    <source>
        <dbReference type="ARBA" id="ARBA00023146"/>
    </source>
</evidence>
<dbReference type="FunFam" id="3.30.980.10:FF:000004">
    <property type="entry name" value="Alanine--tRNA ligase, cytoplasmic"/>
    <property type="match status" value="1"/>
</dbReference>
<dbReference type="GO" id="GO:0005524">
    <property type="term" value="F:ATP binding"/>
    <property type="evidence" value="ECO:0007669"/>
    <property type="project" value="UniProtKB-UniRule"/>
</dbReference>
<dbReference type="Gene3D" id="3.10.310.40">
    <property type="match status" value="1"/>
</dbReference>
<dbReference type="Gene3D" id="6.10.250.550">
    <property type="match status" value="1"/>
</dbReference>